<reference evidence="1 2" key="1">
    <citation type="journal article" date="2013" name="PLoS ONE">
        <title>Genome-Wide Relatedness of Treponema pedis, from Gingiva and Necrotic Skin Lesions of Pigs, with the Human Oral Pathogen Treponema denticola.</title>
        <authorList>
            <person name="Svartstrom O."/>
            <person name="Mushtaq M."/>
            <person name="Pringle M."/>
            <person name="Segerman B."/>
        </authorList>
    </citation>
    <scope>NUCLEOTIDE SEQUENCE [LARGE SCALE GENOMIC DNA]</scope>
    <source>
        <strain evidence="1">T A4</strain>
    </source>
</reference>
<dbReference type="PATRIC" id="fig|1291379.3.peg.150"/>
<protein>
    <submittedName>
        <fullName evidence="1">Lipoprotein</fullName>
    </submittedName>
</protein>
<proteinExistence type="predicted"/>
<name>S6A2H7_9SPIR</name>
<keyword evidence="2" id="KW-1185">Reference proteome</keyword>
<dbReference type="HOGENOM" id="CLU_102199_0_0_12"/>
<dbReference type="RefSeq" id="WP_020963951.1">
    <property type="nucleotide sequence ID" value="NC_022097.1"/>
</dbReference>
<dbReference type="Proteomes" id="UP000015620">
    <property type="component" value="Chromosome"/>
</dbReference>
<accession>S6A2H7</accession>
<evidence type="ECO:0000313" key="2">
    <source>
        <dbReference type="Proteomes" id="UP000015620"/>
    </source>
</evidence>
<dbReference type="GeneID" id="301088886"/>
<gene>
    <name evidence="1" type="ORF">TPE_0155</name>
</gene>
<dbReference type="STRING" id="1291379.TPE_0155"/>
<keyword evidence="1" id="KW-0449">Lipoprotein</keyword>
<dbReference type="KEGG" id="tped:TPE_0155"/>
<dbReference type="EMBL" id="CP004120">
    <property type="protein sequence ID" value="AGT42651.1"/>
    <property type="molecule type" value="Genomic_DNA"/>
</dbReference>
<organism evidence="1 2">
    <name type="scientific">Treponema pedis str. T A4</name>
    <dbReference type="NCBI Taxonomy" id="1291379"/>
    <lineage>
        <taxon>Bacteria</taxon>
        <taxon>Pseudomonadati</taxon>
        <taxon>Spirochaetota</taxon>
        <taxon>Spirochaetia</taxon>
        <taxon>Spirochaetales</taxon>
        <taxon>Treponemataceae</taxon>
        <taxon>Treponema</taxon>
    </lineage>
</organism>
<dbReference type="AlphaFoldDB" id="S6A2H7"/>
<evidence type="ECO:0000313" key="1">
    <source>
        <dbReference type="EMBL" id="AGT42651.1"/>
    </source>
</evidence>
<sequence>MKKINRSFFIFIAFIFLQINCSFKPPVISEFSIKRLLVETENENFAERLSVFSLYTDEDGKNDYNSVTVIHTESGLSWVLNRNNSSFFISADNTENAGQKKLYAGSNKIAPPSGGFPEGTYSLIAEDLSGNRDIKTFSLNKTEEKRALPFSFNITENTWTVQTYENTELFEFSLILLGADKQPIFTKKLDLSAEMSGNLLQLKEEYGDARYIQCMLEFANNNFAYLTKPYKLY</sequence>
<dbReference type="OrthoDB" id="362315at2"/>